<name>A0A3E0TM53_9GAMM</name>
<comment type="caution">
    <text evidence="5">The sequence shown here is derived from an EMBL/GenBank/DDBJ whole genome shotgun (WGS) entry which is preliminary data.</text>
</comment>
<organism evidence="5 6">
    <name type="scientific">Thalassotalea euphylliae</name>
    <dbReference type="NCBI Taxonomy" id="1655234"/>
    <lineage>
        <taxon>Bacteria</taxon>
        <taxon>Pseudomonadati</taxon>
        <taxon>Pseudomonadota</taxon>
        <taxon>Gammaproteobacteria</taxon>
        <taxon>Alteromonadales</taxon>
        <taxon>Colwelliaceae</taxon>
        <taxon>Thalassotalea</taxon>
    </lineage>
</organism>
<evidence type="ECO:0000313" key="6">
    <source>
        <dbReference type="Proteomes" id="UP000256478"/>
    </source>
</evidence>
<dbReference type="EMBL" id="QUOU01000001">
    <property type="protein sequence ID" value="REL25568.1"/>
    <property type="molecule type" value="Genomic_DNA"/>
</dbReference>
<accession>A0A3E0TM53</accession>
<proteinExistence type="inferred from homology"/>
<gene>
    <name evidence="5" type="ORF">DXX93_02725</name>
</gene>
<evidence type="ECO:0000313" key="5">
    <source>
        <dbReference type="EMBL" id="REL25568.1"/>
    </source>
</evidence>
<dbReference type="RefSeq" id="WP_116006699.1">
    <property type="nucleotide sequence ID" value="NZ_QUOU01000001.1"/>
</dbReference>
<dbReference type="SUPFAM" id="SSF53850">
    <property type="entry name" value="Periplasmic binding protein-like II"/>
    <property type="match status" value="1"/>
</dbReference>
<evidence type="ECO:0000256" key="2">
    <source>
        <dbReference type="ARBA" id="ARBA00022729"/>
    </source>
</evidence>
<evidence type="ECO:0000259" key="4">
    <source>
        <dbReference type="Pfam" id="PF00497"/>
    </source>
</evidence>
<evidence type="ECO:0000256" key="1">
    <source>
        <dbReference type="ARBA" id="ARBA00010333"/>
    </source>
</evidence>
<feature type="domain" description="Solute-binding protein family 3/N-terminal" evidence="4">
    <location>
        <begin position="27"/>
        <end position="108"/>
    </location>
</feature>
<dbReference type="InterPro" id="IPR001638">
    <property type="entry name" value="Solute-binding_3/MltF_N"/>
</dbReference>
<dbReference type="PANTHER" id="PTHR35936">
    <property type="entry name" value="MEMBRANE-BOUND LYTIC MUREIN TRANSGLYCOSYLASE F"/>
    <property type="match status" value="1"/>
</dbReference>
<dbReference type="AlphaFoldDB" id="A0A3E0TM53"/>
<feature type="chain" id="PRO_5017617360" description="Solute-binding protein family 3/N-terminal domain-containing protein" evidence="3">
    <location>
        <begin position="22"/>
        <end position="121"/>
    </location>
</feature>
<protein>
    <recommendedName>
        <fullName evidence="4">Solute-binding protein family 3/N-terminal domain-containing protein</fullName>
    </recommendedName>
</protein>
<comment type="similarity">
    <text evidence="1">Belongs to the bacterial solute-binding protein 3 family.</text>
</comment>
<keyword evidence="2 3" id="KW-0732">Signal</keyword>
<dbReference type="Proteomes" id="UP000256478">
    <property type="component" value="Unassembled WGS sequence"/>
</dbReference>
<feature type="signal peptide" evidence="3">
    <location>
        <begin position="1"/>
        <end position="21"/>
    </location>
</feature>
<dbReference type="Pfam" id="PF00497">
    <property type="entry name" value="SBP_bac_3"/>
    <property type="match status" value="1"/>
</dbReference>
<reference evidence="5 6" key="1">
    <citation type="submission" date="2018-08" db="EMBL/GenBank/DDBJ databases">
        <title>Thalassotalea euphylliae genome.</title>
        <authorList>
            <person name="Summers S."/>
            <person name="Rice S.A."/>
            <person name="Freckelton M.L."/>
            <person name="Nedved B.T."/>
            <person name="Hadfield M.G."/>
        </authorList>
    </citation>
    <scope>NUCLEOTIDE SEQUENCE [LARGE SCALE GENOMIC DNA]</scope>
    <source>
        <strain evidence="5 6">H1</strain>
    </source>
</reference>
<dbReference type="PANTHER" id="PTHR35936:SF6">
    <property type="entry name" value="AMINO ACID ABC TRANSPORTER SUBSTRATE-BINDING PAAT FAMILY PROTEIN"/>
    <property type="match status" value="1"/>
</dbReference>
<dbReference type="OrthoDB" id="7304968at2"/>
<dbReference type="Gene3D" id="3.40.190.10">
    <property type="entry name" value="Periplasmic binding protein-like II"/>
    <property type="match status" value="1"/>
</dbReference>
<evidence type="ECO:0000256" key="3">
    <source>
        <dbReference type="SAM" id="SignalP"/>
    </source>
</evidence>
<sequence length="121" mass="13795">MHKHLLTFICVYLVAANIAWAKQCQEIHVGGSSTWFPYAYLDGEGKPTGIAYDLATEILEELNIPIVYRPNLPWLRLQKSLTKGTVDLLVSNHWTEQRALDWQLTEEIAKEKLHVLPSTPP</sequence>